<feature type="non-terminal residue" evidence="2">
    <location>
        <position position="1"/>
    </location>
</feature>
<gene>
    <name evidence="2" type="ORF">PECAL_1P09330</name>
</gene>
<accession>A0A8J2SAB7</accession>
<evidence type="ECO:0000313" key="3">
    <source>
        <dbReference type="Proteomes" id="UP000789595"/>
    </source>
</evidence>
<feature type="region of interest" description="Disordered" evidence="1">
    <location>
        <begin position="43"/>
        <end position="98"/>
    </location>
</feature>
<organism evidence="2 3">
    <name type="scientific">Pelagomonas calceolata</name>
    <dbReference type="NCBI Taxonomy" id="35677"/>
    <lineage>
        <taxon>Eukaryota</taxon>
        <taxon>Sar</taxon>
        <taxon>Stramenopiles</taxon>
        <taxon>Ochrophyta</taxon>
        <taxon>Pelagophyceae</taxon>
        <taxon>Pelagomonadales</taxon>
        <taxon>Pelagomonadaceae</taxon>
        <taxon>Pelagomonas</taxon>
    </lineage>
</organism>
<dbReference type="AlphaFoldDB" id="A0A8J2SAB7"/>
<feature type="compositionally biased region" description="Low complexity" evidence="1">
    <location>
        <begin position="284"/>
        <end position="302"/>
    </location>
</feature>
<feature type="compositionally biased region" description="Low complexity" evidence="1">
    <location>
        <begin position="262"/>
        <end position="276"/>
    </location>
</feature>
<evidence type="ECO:0000313" key="2">
    <source>
        <dbReference type="EMBL" id="CAH0364564.1"/>
    </source>
</evidence>
<sequence>RSYHFLPRCDSRYREVYIYTSRNLSAGPEQLFFAKTLLRAPAASNMPPKKEKGKKRKELPTAFLPDTPAWPTSEGTQPPAPRPAAPPPPPRNSGAPILVRTAGGRTATVIEKKQRGWFVCDLDGNANEEGKAHERKTLRRPHGFAPGQDHLLDSAPQAPIVPKPKGEGPRKKKPKSQAGPGPVPPGAVRARTAGGRVATVLYRKQRGWFAVELDGDENDEGGAYERKTLRRPMFAPGQDELLNSAPPDPNPAEPKPKDPAAPKKSPAKAAAAAPADKAAKKPSSKPSVRKPSSARPLSSSSVPVAAVIPADTPQGLAACFAAFYPGSKAEDKAKFQQFVLDNTLCPRHVLNMPVEKCESMLQQHGFEGVVVFTFQSRLREVCLPAAARGA</sequence>
<name>A0A8J2SAB7_9STRA</name>
<reference evidence="2" key="1">
    <citation type="submission" date="2021-11" db="EMBL/GenBank/DDBJ databases">
        <authorList>
            <consortium name="Genoscope - CEA"/>
            <person name="William W."/>
        </authorList>
    </citation>
    <scope>NUCLEOTIDE SEQUENCE</scope>
</reference>
<feature type="region of interest" description="Disordered" evidence="1">
    <location>
        <begin position="131"/>
        <end position="193"/>
    </location>
</feature>
<feature type="compositionally biased region" description="Acidic residues" evidence="1">
    <location>
        <begin position="213"/>
        <end position="222"/>
    </location>
</feature>
<proteinExistence type="predicted"/>
<feature type="region of interest" description="Disordered" evidence="1">
    <location>
        <begin position="208"/>
        <end position="302"/>
    </location>
</feature>
<protein>
    <submittedName>
        <fullName evidence="2">Uncharacterized protein</fullName>
    </submittedName>
</protein>
<keyword evidence="3" id="KW-1185">Reference proteome</keyword>
<feature type="compositionally biased region" description="Basic residues" evidence="1">
    <location>
        <begin position="133"/>
        <end position="142"/>
    </location>
</feature>
<dbReference type="Proteomes" id="UP000789595">
    <property type="component" value="Unassembled WGS sequence"/>
</dbReference>
<dbReference type="EMBL" id="CAKKNE010000001">
    <property type="protein sequence ID" value="CAH0364564.1"/>
    <property type="molecule type" value="Genomic_DNA"/>
</dbReference>
<feature type="compositionally biased region" description="Pro residues" evidence="1">
    <location>
        <begin position="78"/>
        <end position="91"/>
    </location>
</feature>
<comment type="caution">
    <text evidence="2">The sequence shown here is derived from an EMBL/GenBank/DDBJ whole genome shotgun (WGS) entry which is preliminary data.</text>
</comment>
<evidence type="ECO:0000256" key="1">
    <source>
        <dbReference type="SAM" id="MobiDB-lite"/>
    </source>
</evidence>